<evidence type="ECO:0000256" key="10">
    <source>
        <dbReference type="SAM" id="Phobius"/>
    </source>
</evidence>
<protein>
    <recommendedName>
        <fullName evidence="3">histidine kinase</fullName>
        <ecNumber evidence="3">2.7.13.3</ecNumber>
    </recommendedName>
</protein>
<dbReference type="PANTHER" id="PTHR45453">
    <property type="entry name" value="PHOSPHATE REGULON SENSOR PROTEIN PHOR"/>
    <property type="match status" value="1"/>
</dbReference>
<evidence type="ECO:0000256" key="7">
    <source>
        <dbReference type="ARBA" id="ARBA00022777"/>
    </source>
</evidence>
<evidence type="ECO:0000256" key="6">
    <source>
        <dbReference type="ARBA" id="ARBA00022741"/>
    </source>
</evidence>
<dbReference type="GO" id="GO:0016301">
    <property type="term" value="F:kinase activity"/>
    <property type="evidence" value="ECO:0007669"/>
    <property type="project" value="UniProtKB-KW"/>
</dbReference>
<evidence type="ECO:0000259" key="11">
    <source>
        <dbReference type="PROSITE" id="PS50109"/>
    </source>
</evidence>
<keyword evidence="13" id="KW-1185">Reference proteome</keyword>
<evidence type="ECO:0000256" key="1">
    <source>
        <dbReference type="ARBA" id="ARBA00000085"/>
    </source>
</evidence>
<feature type="domain" description="Histidine kinase" evidence="11">
    <location>
        <begin position="202"/>
        <end position="420"/>
    </location>
</feature>
<keyword evidence="4" id="KW-0597">Phosphoprotein</keyword>
<keyword evidence="8" id="KW-0067">ATP-binding</keyword>
<dbReference type="Proteomes" id="UP001230005">
    <property type="component" value="Unassembled WGS sequence"/>
</dbReference>
<gene>
    <name evidence="12" type="ORF">J2S74_002998</name>
</gene>
<keyword evidence="5" id="KW-0808">Transferase</keyword>
<dbReference type="CDD" id="cd00082">
    <property type="entry name" value="HisKA"/>
    <property type="match status" value="1"/>
</dbReference>
<evidence type="ECO:0000256" key="9">
    <source>
        <dbReference type="ARBA" id="ARBA00023012"/>
    </source>
</evidence>
<dbReference type="InterPro" id="IPR004358">
    <property type="entry name" value="Sig_transdc_His_kin-like_C"/>
</dbReference>
<dbReference type="PRINTS" id="PR00344">
    <property type="entry name" value="BCTRLSENSOR"/>
</dbReference>
<keyword evidence="10" id="KW-0472">Membrane</keyword>
<evidence type="ECO:0000256" key="3">
    <source>
        <dbReference type="ARBA" id="ARBA00012438"/>
    </source>
</evidence>
<evidence type="ECO:0000256" key="4">
    <source>
        <dbReference type="ARBA" id="ARBA00022553"/>
    </source>
</evidence>
<dbReference type="Gene3D" id="3.30.565.10">
    <property type="entry name" value="Histidine kinase-like ATPase, C-terminal domain"/>
    <property type="match status" value="1"/>
</dbReference>
<dbReference type="InterPro" id="IPR003661">
    <property type="entry name" value="HisK_dim/P_dom"/>
</dbReference>
<dbReference type="SMART" id="SM00387">
    <property type="entry name" value="HATPase_c"/>
    <property type="match status" value="1"/>
</dbReference>
<dbReference type="SUPFAM" id="SSF55874">
    <property type="entry name" value="ATPase domain of HSP90 chaperone/DNA topoisomerase II/histidine kinase"/>
    <property type="match status" value="1"/>
</dbReference>
<dbReference type="InterPro" id="IPR005467">
    <property type="entry name" value="His_kinase_dom"/>
</dbReference>
<proteinExistence type="predicted"/>
<dbReference type="InterPro" id="IPR003594">
    <property type="entry name" value="HATPase_dom"/>
</dbReference>
<dbReference type="InterPro" id="IPR036890">
    <property type="entry name" value="HATPase_C_sf"/>
</dbReference>
<name>A0ABT9ZWL1_9BACI</name>
<keyword evidence="9" id="KW-0902">Two-component regulatory system</keyword>
<evidence type="ECO:0000313" key="12">
    <source>
        <dbReference type="EMBL" id="MDQ0255616.1"/>
    </source>
</evidence>
<keyword evidence="7 12" id="KW-0418">Kinase</keyword>
<accession>A0ABT9ZWL1</accession>
<dbReference type="PANTHER" id="PTHR45453:SF1">
    <property type="entry name" value="PHOSPHATE REGULON SENSOR PROTEIN PHOR"/>
    <property type="match status" value="1"/>
</dbReference>
<evidence type="ECO:0000256" key="5">
    <source>
        <dbReference type="ARBA" id="ARBA00022679"/>
    </source>
</evidence>
<dbReference type="EC" id="2.7.13.3" evidence="3"/>
<comment type="caution">
    <text evidence="12">The sequence shown here is derived from an EMBL/GenBank/DDBJ whole genome shotgun (WGS) entry which is preliminary data.</text>
</comment>
<feature type="transmembrane region" description="Helical" evidence="10">
    <location>
        <begin position="9"/>
        <end position="32"/>
    </location>
</feature>
<dbReference type="Pfam" id="PF02518">
    <property type="entry name" value="HATPase_c"/>
    <property type="match status" value="1"/>
</dbReference>
<comment type="catalytic activity">
    <reaction evidence="1">
        <text>ATP + protein L-histidine = ADP + protein N-phospho-L-histidine.</text>
        <dbReference type="EC" id="2.7.13.3"/>
    </reaction>
</comment>
<dbReference type="Gene3D" id="1.10.287.130">
    <property type="match status" value="1"/>
</dbReference>
<dbReference type="Pfam" id="PF00512">
    <property type="entry name" value="HisKA"/>
    <property type="match status" value="1"/>
</dbReference>
<dbReference type="PROSITE" id="PS50109">
    <property type="entry name" value="HIS_KIN"/>
    <property type="match status" value="1"/>
</dbReference>
<comment type="subcellular location">
    <subcellularLocation>
        <location evidence="2">Membrane</location>
    </subcellularLocation>
</comment>
<reference evidence="12 13" key="1">
    <citation type="submission" date="2023-07" db="EMBL/GenBank/DDBJ databases">
        <title>Genomic Encyclopedia of Type Strains, Phase IV (KMG-IV): sequencing the most valuable type-strain genomes for metagenomic binning, comparative biology and taxonomic classification.</title>
        <authorList>
            <person name="Goeker M."/>
        </authorList>
    </citation>
    <scope>NUCLEOTIDE SEQUENCE [LARGE SCALE GENOMIC DNA]</scope>
    <source>
        <strain evidence="12 13">DSM 9768</strain>
    </source>
</reference>
<feature type="transmembrane region" description="Helical" evidence="10">
    <location>
        <begin position="159"/>
        <end position="182"/>
    </location>
</feature>
<dbReference type="SMART" id="SM00388">
    <property type="entry name" value="HisKA"/>
    <property type="match status" value="1"/>
</dbReference>
<dbReference type="RefSeq" id="WP_307326629.1">
    <property type="nucleotide sequence ID" value="NZ_JAUSUG010000011.1"/>
</dbReference>
<dbReference type="InterPro" id="IPR036097">
    <property type="entry name" value="HisK_dim/P_sf"/>
</dbReference>
<dbReference type="EMBL" id="JAUSUG010000011">
    <property type="protein sequence ID" value="MDQ0255616.1"/>
    <property type="molecule type" value="Genomic_DNA"/>
</dbReference>
<dbReference type="InterPro" id="IPR050351">
    <property type="entry name" value="BphY/WalK/GraS-like"/>
</dbReference>
<evidence type="ECO:0000313" key="13">
    <source>
        <dbReference type="Proteomes" id="UP001230005"/>
    </source>
</evidence>
<sequence length="422" mass="48605">MFKKLRNRFLILNMVIISVVMLISFASIYFITYENMHSDIDMELNRISDHLRNHNGTHGHTRSEFADEQADHATHPPQHSVSFSVITDKQWNITNVASIFDMDREFYERAKKEALIQNKDTGKFKLNGNDWAFVVQPVSEGYMIVFLDITSQQAIMTNLVYTFLVVALVMFIIIFFISKFFANRAIHPVKEAFDKQKQFIADASHELKTPLSIIDTNVDVLFSNGEDTINHQSKWLHYIKSETERMTKLTNDLLYLTQIDYSDIITTFTKFNLSEAVESVILTMEGVIFEKNISLDYEIEPNLVTRGNSEQIKQVVMILLDNALKYTNENGSVNISLKKKHHKYIVLTVSNTGEGISADHLERIFNRFYRIDKSRARKYGGYGLGLAIAKAIIDQHKGRIYANSVIKENTTFYIELPLASQQ</sequence>
<keyword evidence="6" id="KW-0547">Nucleotide-binding</keyword>
<keyword evidence="10" id="KW-1133">Transmembrane helix</keyword>
<keyword evidence="10" id="KW-0812">Transmembrane</keyword>
<evidence type="ECO:0000256" key="2">
    <source>
        <dbReference type="ARBA" id="ARBA00004370"/>
    </source>
</evidence>
<evidence type="ECO:0000256" key="8">
    <source>
        <dbReference type="ARBA" id="ARBA00022840"/>
    </source>
</evidence>
<dbReference type="SUPFAM" id="SSF47384">
    <property type="entry name" value="Homodimeric domain of signal transducing histidine kinase"/>
    <property type="match status" value="1"/>
</dbReference>
<organism evidence="12 13">
    <name type="scientific">Evansella vedderi</name>
    <dbReference type="NCBI Taxonomy" id="38282"/>
    <lineage>
        <taxon>Bacteria</taxon>
        <taxon>Bacillati</taxon>
        <taxon>Bacillota</taxon>
        <taxon>Bacilli</taxon>
        <taxon>Bacillales</taxon>
        <taxon>Bacillaceae</taxon>
        <taxon>Evansella</taxon>
    </lineage>
</organism>